<dbReference type="InterPro" id="IPR027417">
    <property type="entry name" value="P-loop_NTPase"/>
</dbReference>
<name>A0ABX6T1C1_9SPHN</name>
<keyword evidence="1" id="KW-0175">Coiled coil</keyword>
<evidence type="ECO:0000256" key="1">
    <source>
        <dbReference type="SAM" id="Coils"/>
    </source>
</evidence>
<proteinExistence type="predicted"/>
<protein>
    <recommendedName>
        <fullName evidence="4">Chromosome segregation ATPase</fullName>
    </recommendedName>
</protein>
<evidence type="ECO:0000313" key="2">
    <source>
        <dbReference type="EMBL" id="QNP42810.1"/>
    </source>
</evidence>
<gene>
    <name evidence="2" type="ORF">H9L15_12065</name>
</gene>
<reference evidence="2 3" key="1">
    <citation type="submission" date="2020-08" db="EMBL/GenBank/DDBJ databases">
        <title>Genome sequence of Sphingomonas daechungensis KACC 18115T.</title>
        <authorList>
            <person name="Hyun D.-W."/>
            <person name="Bae J.-W."/>
        </authorList>
    </citation>
    <scope>NUCLEOTIDE SEQUENCE [LARGE SCALE GENOMIC DNA]</scope>
    <source>
        <strain evidence="2 3">KACC 18115</strain>
    </source>
</reference>
<dbReference type="EMBL" id="CP060780">
    <property type="protein sequence ID" value="QNP42810.1"/>
    <property type="molecule type" value="Genomic_DNA"/>
</dbReference>
<dbReference type="SUPFAM" id="SSF52540">
    <property type="entry name" value="P-loop containing nucleoside triphosphate hydrolases"/>
    <property type="match status" value="1"/>
</dbReference>
<sequence length="500" mass="56969">MKSLNEELFRDLGTTWHGVEDVELSSLGRRKLEQLRKLAQETLKSEYDGSASIVAKDPRMCRLLGLWQPVFTTLAARTGYPMILRNPLEVAQSLSQRNGFDPEYGLLLWVRYLLDAELGTRGLPRVALTFDQLLDDWQSVLERIARTLKIPIDASSVDGEKVADFLSTDLRHHRIADEQAFIELARFPQISEAYRVLLGWTTGTPESSVDFETLDRIRAELNRTGPMVSDALERARLDRKRMAGLKSQADETAAELARARRSTGDLDAIRATLAEQSISQARLEERLASAVTLLSDAIAKRTSLEEAVAEGLQVQDDLRRQIDRMREEAFRAAEEYGRSREISDEHHRREMDALAAKSEATARSQSERYEEAEQQIQRLAKKQDALETELKDVKRKYRSTQHQLVRDQEKLRKSQVRLAEAEAIILEMRQSLPWRISAQSAKMLHRIGMQISRALGGGIERFESFGSRRFDDLRISMPSGIYQNTLTWPIPGAMRRCTSC</sequence>
<accession>A0ABX6T1C1</accession>
<organism evidence="2 3">
    <name type="scientific">Sphingomonas daechungensis</name>
    <dbReference type="NCBI Taxonomy" id="1176646"/>
    <lineage>
        <taxon>Bacteria</taxon>
        <taxon>Pseudomonadati</taxon>
        <taxon>Pseudomonadota</taxon>
        <taxon>Alphaproteobacteria</taxon>
        <taxon>Sphingomonadales</taxon>
        <taxon>Sphingomonadaceae</taxon>
        <taxon>Sphingomonas</taxon>
    </lineage>
</organism>
<evidence type="ECO:0008006" key="4">
    <source>
        <dbReference type="Google" id="ProtNLM"/>
    </source>
</evidence>
<dbReference type="Gene3D" id="3.40.50.300">
    <property type="entry name" value="P-loop containing nucleotide triphosphate hydrolases"/>
    <property type="match status" value="1"/>
</dbReference>
<evidence type="ECO:0000313" key="3">
    <source>
        <dbReference type="Proteomes" id="UP000516134"/>
    </source>
</evidence>
<dbReference type="Proteomes" id="UP000516134">
    <property type="component" value="Chromosome"/>
</dbReference>
<feature type="coiled-coil region" evidence="1">
    <location>
        <begin position="315"/>
        <end position="403"/>
    </location>
</feature>
<dbReference type="RefSeq" id="WP_187714242.1">
    <property type="nucleotide sequence ID" value="NZ_CP060780.1"/>
</dbReference>
<keyword evidence="3" id="KW-1185">Reference proteome</keyword>